<feature type="compositionally biased region" description="Low complexity" evidence="1">
    <location>
        <begin position="466"/>
        <end position="480"/>
    </location>
</feature>
<keyword evidence="3" id="KW-1185">Reference proteome</keyword>
<organism evidence="3 4">
    <name type="scientific">Acanthaster planci</name>
    <name type="common">Crown-of-thorns starfish</name>
    <dbReference type="NCBI Taxonomy" id="133434"/>
    <lineage>
        <taxon>Eukaryota</taxon>
        <taxon>Metazoa</taxon>
        <taxon>Echinodermata</taxon>
        <taxon>Eleutherozoa</taxon>
        <taxon>Asterozoa</taxon>
        <taxon>Asteroidea</taxon>
        <taxon>Valvatacea</taxon>
        <taxon>Valvatida</taxon>
        <taxon>Acanthasteridae</taxon>
        <taxon>Acanthaster</taxon>
    </lineage>
</organism>
<protein>
    <submittedName>
        <fullName evidence="4">Uncharacterized protein LOC110975494 isoform X1</fullName>
    </submittedName>
</protein>
<feature type="compositionally biased region" description="Low complexity" evidence="1">
    <location>
        <begin position="1136"/>
        <end position="1149"/>
    </location>
</feature>
<feature type="compositionally biased region" description="Polar residues" evidence="1">
    <location>
        <begin position="898"/>
        <end position="911"/>
    </location>
</feature>
<feature type="compositionally biased region" description="Polar residues" evidence="1">
    <location>
        <begin position="312"/>
        <end position="330"/>
    </location>
</feature>
<dbReference type="GeneID" id="110975494"/>
<dbReference type="RefSeq" id="XP_022083721.1">
    <property type="nucleotide sequence ID" value="XM_022228029.1"/>
</dbReference>
<feature type="compositionally biased region" description="Low complexity" evidence="1">
    <location>
        <begin position="726"/>
        <end position="735"/>
    </location>
</feature>
<dbReference type="OrthoDB" id="10501229at2759"/>
<feature type="compositionally biased region" description="Basic residues" evidence="1">
    <location>
        <begin position="750"/>
        <end position="764"/>
    </location>
</feature>
<feature type="compositionally biased region" description="Basic and acidic residues" evidence="1">
    <location>
        <begin position="580"/>
        <end position="589"/>
    </location>
</feature>
<feature type="region of interest" description="Disordered" evidence="1">
    <location>
        <begin position="1"/>
        <end position="93"/>
    </location>
</feature>
<feature type="region of interest" description="Disordered" evidence="1">
    <location>
        <begin position="226"/>
        <end position="255"/>
    </location>
</feature>
<feature type="compositionally biased region" description="Low complexity" evidence="1">
    <location>
        <begin position="1266"/>
        <end position="1275"/>
    </location>
</feature>
<gene>
    <name evidence="4" type="primary">LOC110975494</name>
</gene>
<evidence type="ECO:0000259" key="2">
    <source>
        <dbReference type="PROSITE" id="PS50888"/>
    </source>
</evidence>
<feature type="region of interest" description="Disordered" evidence="1">
    <location>
        <begin position="445"/>
        <end position="484"/>
    </location>
</feature>
<feature type="region of interest" description="Disordered" evidence="1">
    <location>
        <begin position="1236"/>
        <end position="1275"/>
    </location>
</feature>
<dbReference type="PROSITE" id="PS50888">
    <property type="entry name" value="BHLH"/>
    <property type="match status" value="1"/>
</dbReference>
<evidence type="ECO:0000313" key="4">
    <source>
        <dbReference type="RefSeq" id="XP_022083721.1"/>
    </source>
</evidence>
<evidence type="ECO:0000256" key="1">
    <source>
        <dbReference type="SAM" id="MobiDB-lite"/>
    </source>
</evidence>
<feature type="region of interest" description="Disordered" evidence="1">
    <location>
        <begin position="715"/>
        <end position="764"/>
    </location>
</feature>
<feature type="region of interest" description="Disordered" evidence="1">
    <location>
        <begin position="1126"/>
        <end position="1149"/>
    </location>
</feature>
<dbReference type="KEGG" id="aplc:110975494"/>
<feature type="region of interest" description="Disordered" evidence="1">
    <location>
        <begin position="1307"/>
        <end position="1329"/>
    </location>
</feature>
<feature type="compositionally biased region" description="Polar residues" evidence="1">
    <location>
        <begin position="1307"/>
        <end position="1324"/>
    </location>
</feature>
<sequence>MPLAAQRSKDDPDDEIPTSSSSSHSSPTLTPRRWSHKKFGHSKRPAIQLAGPPTLCQQLQQRALPSTATLNTEGKTRQSPRRDEKKKRRRESDAKWRSNLSVCFKHLETKLLPGRNCTKTRLSKEMIVQKTVQKVQYLEAVFMFLKQADRHGNKSCFSPTRGHQSLQSARREFARKFYYKYRQKPSTETTSVEKTEPKAVQQEGVLPRFGKTNSEQLVPPLVKTTATGPAMEYPTECDPSRSNVPRERAVPSTPTKSLVCEERDLDTEDSWPETLNLTPKHIPNNAFNGHIQQTQVMTNPKRRALHDVARVPSQSPVRDQRSYVPTSPSLYSPDRPLVPSVPSHMKVGDRPASFDNHSVSPAAKNGIAGPSGLALKGSARSPARKYDEVTPHWPAYWSPAKSSAHRSPAISPGLASPCQVPRWSLPGTPVTNRSARCRSVPPFWPPSPASRSTDSQVKTSGHTFCSHPSYSPVHSPSVSHGTNDQIRPLYRSPARTLADNPTTSQAGTVLTYSALLPDLIMTSPSKRYKIVGKSVISLGDTGPETAQILTSPDQADDAPLPNLEPEGRVTPDLTCQEDIPSWKEDDRYQKRTPYGTPRSATHPPSIAPKRRPSAWSAKFVNDVRRATLGPGPKRAKSGRCKRLFCDDSGDSIAGQPIIKKEKLDQINAGSMVGDGKKAPRRKYHKRATAARVRPRNPLNSEVGSHVCGITRQRNCQHKSRAPICTPSPASSTEASPYRHPTAKLRSQSKASRRKSQTPRKVMRRGPRIVIEGAGMADVELDVEEIVDVEEVELDRPLEDVGKTTNGGELFLDNSSFLDQDSSQGSLLLSEIPQLPDDIITPLLLSNESSQCFLEDSDLEKTLQSEKYAIPPTINRLNTTKSDDEIVLTILELEKESRTSSSMHSSPDSIGNQHADPTPDTTSVNVADQAGLPDHLQGALLEAYRLMTGKSGTADSPPAVILSPIRLSGLSSLNEKLSPNKSSFYLISPVKQDSFSLEADDEEKMLLSSENDEDQITESMARFASRALSSQGLNTCNQKPAESDLEVSDVSSSQQVYQGAKQALLNGQIVGKTPAGPQSSCHQPQSTLICIDSGTPTKNQPQLPYSLPATVPLALQFGSQNPNSAYPTSDTEVHMGSSYTSTSPCLSPLSTSTLSTPGRYMSLTHVSQSSAETSLSSELPKEPYSWSQSSSPVIKQEPWDWTDPPDLQADESLDDMMGDEDLLAKYYQCLGGVDTARGNRSEQGQLEVPDWNAEKKVASQSPGDGITSSASPTSSSLLSFSLATGRISTGSPATDGLQSAEYQVVPSLSTNGNPAVRQDQMTGNKFDSRGRVGKKSAFDTFFWGVETGTREG</sequence>
<feature type="compositionally biased region" description="Polar residues" evidence="1">
    <location>
        <begin position="55"/>
        <end position="73"/>
    </location>
</feature>
<dbReference type="InterPro" id="IPR011598">
    <property type="entry name" value="bHLH_dom"/>
</dbReference>
<accession>A0A8B7XV00</accession>
<name>A0A8B7XV00_ACAPL</name>
<feature type="region of interest" description="Disordered" evidence="1">
    <location>
        <begin position="310"/>
        <end position="337"/>
    </location>
</feature>
<dbReference type="Proteomes" id="UP000694845">
    <property type="component" value="Unplaced"/>
</dbReference>
<feature type="compositionally biased region" description="Basic residues" evidence="1">
    <location>
        <begin position="678"/>
        <end position="692"/>
    </location>
</feature>
<evidence type="ECO:0000313" key="3">
    <source>
        <dbReference type="Proteomes" id="UP000694845"/>
    </source>
</evidence>
<feature type="region of interest" description="Disordered" evidence="1">
    <location>
        <begin position="539"/>
        <end position="613"/>
    </location>
</feature>
<feature type="region of interest" description="Disordered" evidence="1">
    <location>
        <begin position="896"/>
        <end position="925"/>
    </location>
</feature>
<feature type="region of interest" description="Disordered" evidence="1">
    <location>
        <begin position="669"/>
        <end position="692"/>
    </location>
</feature>
<feature type="domain" description="BHLH" evidence="2">
    <location>
        <begin position="84"/>
        <end position="138"/>
    </location>
</feature>
<feature type="compositionally biased region" description="Low complexity" evidence="1">
    <location>
        <begin position="17"/>
        <end position="31"/>
    </location>
</feature>
<feature type="region of interest" description="Disordered" evidence="1">
    <location>
        <begin position="1172"/>
        <end position="1211"/>
    </location>
</feature>
<feature type="compositionally biased region" description="Basic residues" evidence="1">
    <location>
        <begin position="33"/>
        <end position="44"/>
    </location>
</feature>
<reference evidence="4" key="1">
    <citation type="submission" date="2025-08" db="UniProtKB">
        <authorList>
            <consortium name="RefSeq"/>
        </authorList>
    </citation>
    <scope>IDENTIFICATION</scope>
</reference>
<feature type="compositionally biased region" description="Basic and acidic residues" evidence="1">
    <location>
        <begin position="74"/>
        <end position="83"/>
    </location>
</feature>
<feature type="compositionally biased region" description="Polar residues" evidence="1">
    <location>
        <begin position="449"/>
        <end position="463"/>
    </location>
</feature>
<dbReference type="GO" id="GO:0046983">
    <property type="term" value="F:protein dimerization activity"/>
    <property type="evidence" value="ECO:0007669"/>
    <property type="project" value="InterPro"/>
</dbReference>
<proteinExistence type="predicted"/>